<evidence type="ECO:0000259" key="13">
    <source>
        <dbReference type="PROSITE" id="PS50111"/>
    </source>
</evidence>
<feature type="transmembrane region" description="Helical" evidence="12">
    <location>
        <begin position="208"/>
        <end position="230"/>
    </location>
</feature>
<dbReference type="GO" id="GO:0005886">
    <property type="term" value="C:plasma membrane"/>
    <property type="evidence" value="ECO:0007669"/>
    <property type="project" value="UniProtKB-SubCell"/>
</dbReference>
<organism evidence="15 16">
    <name type="scientific">Bordetella bronchiseptica 253</name>
    <dbReference type="NCBI Taxonomy" id="568707"/>
    <lineage>
        <taxon>Bacteria</taxon>
        <taxon>Pseudomonadati</taxon>
        <taxon>Pseudomonadota</taxon>
        <taxon>Betaproteobacteria</taxon>
        <taxon>Burkholderiales</taxon>
        <taxon>Alcaligenaceae</taxon>
        <taxon>Bordetella</taxon>
    </lineage>
</organism>
<keyword evidence="4" id="KW-0145">Chemotaxis</keyword>
<dbReference type="SUPFAM" id="SSF47170">
    <property type="entry name" value="Aspartate receptor, ligand-binding domain"/>
    <property type="match status" value="1"/>
</dbReference>
<accession>A0A0C6P362</accession>
<dbReference type="InterPro" id="IPR035440">
    <property type="entry name" value="4HB_MCP_dom_sf"/>
</dbReference>
<evidence type="ECO:0000256" key="12">
    <source>
        <dbReference type="SAM" id="Phobius"/>
    </source>
</evidence>
<dbReference type="PROSITE" id="PS50885">
    <property type="entry name" value="HAMP"/>
    <property type="match status" value="1"/>
</dbReference>
<evidence type="ECO:0000313" key="15">
    <source>
        <dbReference type="EMBL" id="CCJ52678.1"/>
    </source>
</evidence>
<dbReference type="InterPro" id="IPR051310">
    <property type="entry name" value="MCP_chemotaxis"/>
</dbReference>
<comment type="similarity">
    <text evidence="10">Belongs to the methyl-accepting chemotaxis (MCP) protein family.</text>
</comment>
<keyword evidence="9 11" id="KW-0807">Transducer</keyword>
<keyword evidence="2" id="KW-1003">Cell membrane</keyword>
<dbReference type="PANTHER" id="PTHR43531">
    <property type="entry name" value="PROTEIN ICFG"/>
    <property type="match status" value="1"/>
</dbReference>
<dbReference type="Pfam" id="PF00672">
    <property type="entry name" value="HAMP"/>
    <property type="match status" value="1"/>
</dbReference>
<keyword evidence="7 12" id="KW-1133">Transmembrane helix</keyword>
<evidence type="ECO:0000256" key="4">
    <source>
        <dbReference type="ARBA" id="ARBA00022500"/>
    </source>
</evidence>
<gene>
    <name evidence="15" type="ORF">BN112_0760</name>
</gene>
<dbReference type="InterPro" id="IPR004089">
    <property type="entry name" value="MCPsignal_dom"/>
</dbReference>
<dbReference type="Pfam" id="PF00015">
    <property type="entry name" value="MCPsignal"/>
    <property type="match status" value="1"/>
</dbReference>
<dbReference type="GO" id="GO:0004888">
    <property type="term" value="F:transmembrane signaling receptor activity"/>
    <property type="evidence" value="ECO:0007669"/>
    <property type="project" value="InterPro"/>
</dbReference>
<dbReference type="PRINTS" id="PR00260">
    <property type="entry name" value="CHEMTRNSDUCR"/>
</dbReference>
<evidence type="ECO:0000256" key="5">
    <source>
        <dbReference type="ARBA" id="ARBA00022519"/>
    </source>
</evidence>
<dbReference type="GO" id="GO:0006935">
    <property type="term" value="P:chemotaxis"/>
    <property type="evidence" value="ECO:0007669"/>
    <property type="project" value="UniProtKB-KW"/>
</dbReference>
<dbReference type="KEGG" id="bbh:BN112_0760"/>
<evidence type="ECO:0000256" key="3">
    <source>
        <dbReference type="ARBA" id="ARBA00022481"/>
    </source>
</evidence>
<dbReference type="Gene3D" id="1.10.287.950">
    <property type="entry name" value="Methyl-accepting chemotaxis protein"/>
    <property type="match status" value="1"/>
</dbReference>
<keyword evidence="3" id="KW-0488">Methylation</keyword>
<dbReference type="OrthoDB" id="9806477at2"/>
<dbReference type="HOGENOM" id="CLU_000445_107_16_4"/>
<keyword evidence="8 12" id="KW-0472">Membrane</keyword>
<dbReference type="InterPro" id="IPR003660">
    <property type="entry name" value="HAMP_dom"/>
</dbReference>
<evidence type="ECO:0000256" key="1">
    <source>
        <dbReference type="ARBA" id="ARBA00004429"/>
    </source>
</evidence>
<evidence type="ECO:0000256" key="2">
    <source>
        <dbReference type="ARBA" id="ARBA00022475"/>
    </source>
</evidence>
<dbReference type="PROSITE" id="PS50111">
    <property type="entry name" value="CHEMOTAXIS_TRANSDUC_2"/>
    <property type="match status" value="1"/>
</dbReference>
<evidence type="ECO:0000256" key="9">
    <source>
        <dbReference type="ARBA" id="ARBA00023224"/>
    </source>
</evidence>
<keyword evidence="6 12" id="KW-0812">Transmembrane</keyword>
<dbReference type="CDD" id="cd06225">
    <property type="entry name" value="HAMP"/>
    <property type="match status" value="1"/>
</dbReference>
<dbReference type="Pfam" id="PF02203">
    <property type="entry name" value="TarH"/>
    <property type="match status" value="1"/>
</dbReference>
<name>A0A0C6P362_BORBO</name>
<evidence type="ECO:0000256" key="10">
    <source>
        <dbReference type="ARBA" id="ARBA00029447"/>
    </source>
</evidence>
<dbReference type="InterPro" id="IPR004090">
    <property type="entry name" value="Chemotax_Me-accpt_rcpt"/>
</dbReference>
<dbReference type="Gene3D" id="1.20.120.30">
    <property type="entry name" value="Aspartate receptor, ligand-binding domain"/>
    <property type="match status" value="1"/>
</dbReference>
<evidence type="ECO:0000256" key="7">
    <source>
        <dbReference type="ARBA" id="ARBA00022989"/>
    </source>
</evidence>
<evidence type="ECO:0000256" key="8">
    <source>
        <dbReference type="ARBA" id="ARBA00023136"/>
    </source>
</evidence>
<keyword evidence="5" id="KW-0997">Cell inner membrane</keyword>
<evidence type="ECO:0000259" key="14">
    <source>
        <dbReference type="PROSITE" id="PS50885"/>
    </source>
</evidence>
<reference evidence="15 16" key="1">
    <citation type="journal article" date="2012" name="BMC Genomics">
        <title>Comparative genomics of the classical Bordetella subspecies: the evolution and exchange of virulence-associated diversity amongst closely related pathogens.</title>
        <authorList>
            <person name="Park J."/>
            <person name="Zhang Y."/>
            <person name="Buboltz A.M."/>
            <person name="Zhang X."/>
            <person name="Schuster S.C."/>
            <person name="Ahuja U."/>
            <person name="Liu M."/>
            <person name="Miller J.F."/>
            <person name="Sebaihia M."/>
            <person name="Bentley S.D."/>
            <person name="Parkhill J."/>
            <person name="Harvill E.T."/>
        </authorList>
    </citation>
    <scope>NUCLEOTIDE SEQUENCE [LARGE SCALE GENOMIC DNA]</scope>
    <source>
        <strain evidence="15 16">253</strain>
    </source>
</reference>
<dbReference type="FunFam" id="1.10.287.950:FF:000001">
    <property type="entry name" value="Methyl-accepting chemotaxis sensory transducer"/>
    <property type="match status" value="1"/>
</dbReference>
<evidence type="ECO:0000256" key="11">
    <source>
        <dbReference type="PROSITE-ProRule" id="PRU00284"/>
    </source>
</evidence>
<dbReference type="SMART" id="SM00304">
    <property type="entry name" value="HAMP"/>
    <property type="match status" value="1"/>
</dbReference>
<evidence type="ECO:0000313" key="16">
    <source>
        <dbReference type="Proteomes" id="UP000007564"/>
    </source>
</evidence>
<feature type="domain" description="HAMP" evidence="14">
    <location>
        <begin position="232"/>
        <end position="284"/>
    </location>
</feature>
<feature type="domain" description="Methyl-accepting transducer" evidence="13">
    <location>
        <begin position="289"/>
        <end position="518"/>
    </location>
</feature>
<dbReference type="GO" id="GO:0007165">
    <property type="term" value="P:signal transduction"/>
    <property type="evidence" value="ECO:0007669"/>
    <property type="project" value="UniProtKB-KW"/>
</dbReference>
<dbReference type="SMART" id="SM00283">
    <property type="entry name" value="MA"/>
    <property type="match status" value="1"/>
</dbReference>
<dbReference type="SUPFAM" id="SSF58104">
    <property type="entry name" value="Methyl-accepting chemotaxis protein (MCP) signaling domain"/>
    <property type="match status" value="1"/>
</dbReference>
<dbReference type="AlphaFoldDB" id="A0A0C6P362"/>
<dbReference type="EMBL" id="HE965806">
    <property type="protein sequence ID" value="CCJ52678.1"/>
    <property type="molecule type" value="Genomic_DNA"/>
</dbReference>
<dbReference type="Proteomes" id="UP000007564">
    <property type="component" value="Chromosome"/>
</dbReference>
<dbReference type="PANTHER" id="PTHR43531:SF7">
    <property type="entry name" value="AEROTAXIS RECEPTOR"/>
    <property type="match status" value="1"/>
</dbReference>
<dbReference type="InterPro" id="IPR003122">
    <property type="entry name" value="Tar_rcpt_lig-bd"/>
</dbReference>
<sequence length="579" mass="59417">MAATPPCAAQPHLRIPMRKKLKLAAALSATLAFFVLLFAAAAGAGVAVLRDNQAAIEALGRGNIERASDLGDTTSWLFQARAVLADAKTYMEGGLEEQRDAALAQAATLLEQARASQERLRANPEMAAQGASLYDEVLAGYDALAVQALAPLHAALKGWNGIEANRLAERALPQAAERYIEAVDAFQGYAREQGRAAVADAARVLERMVLGAAALLALVAVLAVVIRLGFRRAMLRPLTEAGRHFDRIADGDLTAAIAARGDNEIGVLYSAMRRMQGGLTRAVESVRHGVEEIHTGSGEIAAGGVEMSGRTARQAGALQEAAASMAELAGTVRATAEHADQASRQAAGATELARQGGTAVAQVVASMRDIASGAQRIAEIVGLVDSLAFQTNVLALNAAVEAARAGPQGRGFAVVAGEVRSLAQRSAQAAREIKGLIDDSSARVASGVQQVNLAGATMGEIVQSIDRVTQLVAGISEASATQAAGIASVNLAVADAERATQENAAMAEQTAAAAASLEAQAQALRQAVAVFRLAGAAPRSGGAGGQLVALDQQRQVAVLDLLLDAGGGRGEVLRANVAA</sequence>
<evidence type="ECO:0000256" key="6">
    <source>
        <dbReference type="ARBA" id="ARBA00022692"/>
    </source>
</evidence>
<comment type="subcellular location">
    <subcellularLocation>
        <location evidence="1">Cell inner membrane</location>
        <topology evidence="1">Multi-pass membrane protein</topology>
    </subcellularLocation>
</comment>
<proteinExistence type="inferred from homology"/>
<protein>
    <submittedName>
        <fullName evidence="15">Methyl-accepting chemotaxis protein</fullName>
    </submittedName>
</protein>